<comment type="similarity">
    <text evidence="1">Belongs to the SorC transcriptional regulatory family.</text>
</comment>
<dbReference type="InterPro" id="IPR051054">
    <property type="entry name" value="SorC_transcr_regulators"/>
</dbReference>
<dbReference type="Proteomes" id="UP000186364">
    <property type="component" value="Unassembled WGS sequence"/>
</dbReference>
<dbReference type="SUPFAM" id="SSF100950">
    <property type="entry name" value="NagB/RpiA/CoA transferase-like"/>
    <property type="match status" value="1"/>
</dbReference>
<evidence type="ECO:0000259" key="5">
    <source>
        <dbReference type="PROSITE" id="PS50943"/>
    </source>
</evidence>
<proteinExistence type="inferred from homology"/>
<protein>
    <submittedName>
        <fullName evidence="6">LacI family transcriptional regulator</fullName>
    </submittedName>
</protein>
<dbReference type="InterPro" id="IPR007324">
    <property type="entry name" value="Sugar-bd_dom_put"/>
</dbReference>
<dbReference type="EMBL" id="MKIP01000058">
    <property type="protein sequence ID" value="OLP58109.1"/>
    <property type="molecule type" value="Genomic_DNA"/>
</dbReference>
<reference evidence="6 7" key="1">
    <citation type="submission" date="2016-09" db="EMBL/GenBank/DDBJ databases">
        <title>Rhizobium sp. nov., a novel species isolated from the rice rhizosphere.</title>
        <authorList>
            <person name="Zhao J."/>
            <person name="Zhang X."/>
        </authorList>
    </citation>
    <scope>NUCLEOTIDE SEQUENCE [LARGE SCALE GENOMIC DNA]</scope>
    <source>
        <strain evidence="6 7">1.7048</strain>
    </source>
</reference>
<evidence type="ECO:0000256" key="3">
    <source>
        <dbReference type="ARBA" id="ARBA00023125"/>
    </source>
</evidence>
<gene>
    <name evidence="6" type="ORF">BJF93_05615</name>
</gene>
<dbReference type="OrthoDB" id="9808171at2"/>
<dbReference type="SUPFAM" id="SSF88659">
    <property type="entry name" value="Sigma3 and sigma4 domains of RNA polymerase sigma factors"/>
    <property type="match status" value="1"/>
</dbReference>
<dbReference type="RefSeq" id="WP_075629317.1">
    <property type="nucleotide sequence ID" value="NZ_FOAM01000013.1"/>
</dbReference>
<dbReference type="InterPro" id="IPR013324">
    <property type="entry name" value="RNA_pol_sigma_r3/r4-like"/>
</dbReference>
<dbReference type="GO" id="GO:0003677">
    <property type="term" value="F:DNA binding"/>
    <property type="evidence" value="ECO:0007669"/>
    <property type="project" value="UniProtKB-KW"/>
</dbReference>
<evidence type="ECO:0000313" key="7">
    <source>
        <dbReference type="Proteomes" id="UP000186364"/>
    </source>
</evidence>
<dbReference type="PANTHER" id="PTHR34294:SF1">
    <property type="entry name" value="TRANSCRIPTIONAL REGULATOR LSRR"/>
    <property type="match status" value="1"/>
</dbReference>
<dbReference type="AlphaFoldDB" id="A0A1Q9ARV0"/>
<keyword evidence="7" id="KW-1185">Reference proteome</keyword>
<dbReference type="PANTHER" id="PTHR34294">
    <property type="entry name" value="TRANSCRIPTIONAL REGULATOR-RELATED"/>
    <property type="match status" value="1"/>
</dbReference>
<dbReference type="GO" id="GO:0030246">
    <property type="term" value="F:carbohydrate binding"/>
    <property type="evidence" value="ECO:0007669"/>
    <property type="project" value="InterPro"/>
</dbReference>
<feature type="domain" description="HTH cro/C1-type" evidence="5">
    <location>
        <begin position="28"/>
        <end position="49"/>
    </location>
</feature>
<evidence type="ECO:0000256" key="4">
    <source>
        <dbReference type="ARBA" id="ARBA00023163"/>
    </source>
</evidence>
<sequence length="322" mass="34609">MTKLTRTSPALIDTRSLRVRAAWLYYNRGLTQKDIADNLGISRSTIIRMLDEARKRGEVQVWINQTPGECTDLELQLEERFGLDEAIVVPGEGTAEETAQEVGAALGMFLSEVVTDHCVLGVGWGRTLNASLATFRPSLRQDVKVVSLLGGLLEATAINPIDYSWRVASAVGADCLLFLAPLVVDSADTKRRLIERCGLDALFQRAETLDIAVVSCGEVGKAGSSLSAGFLPHDLQDSLVAAGAVADTLCQFLDAEGRTVAHPIHDRVMSVDLDTVATARHIVLASGGVKRVPAILATLKRMRCHTLVTDEAAARLLLADPA</sequence>
<dbReference type="PROSITE" id="PS50943">
    <property type="entry name" value="HTH_CROC1"/>
    <property type="match status" value="1"/>
</dbReference>
<dbReference type="InterPro" id="IPR036388">
    <property type="entry name" value="WH-like_DNA-bd_sf"/>
</dbReference>
<evidence type="ECO:0000256" key="2">
    <source>
        <dbReference type="ARBA" id="ARBA00023015"/>
    </source>
</evidence>
<name>A0A1Q9ARV0_9HYPH</name>
<keyword evidence="4" id="KW-0804">Transcription</keyword>
<dbReference type="InterPro" id="IPR037171">
    <property type="entry name" value="NagB/RpiA_transferase-like"/>
</dbReference>
<evidence type="ECO:0000256" key="1">
    <source>
        <dbReference type="ARBA" id="ARBA00010466"/>
    </source>
</evidence>
<organism evidence="6 7">
    <name type="scientific">Xaviernesmea oryzae</name>
    <dbReference type="NCBI Taxonomy" id="464029"/>
    <lineage>
        <taxon>Bacteria</taxon>
        <taxon>Pseudomonadati</taxon>
        <taxon>Pseudomonadota</taxon>
        <taxon>Alphaproteobacteria</taxon>
        <taxon>Hyphomicrobiales</taxon>
        <taxon>Rhizobiaceae</taxon>
        <taxon>Rhizobium/Agrobacterium group</taxon>
        <taxon>Xaviernesmea</taxon>
    </lineage>
</organism>
<dbReference type="Pfam" id="PF13384">
    <property type="entry name" value="HTH_23"/>
    <property type="match status" value="1"/>
</dbReference>
<dbReference type="InterPro" id="IPR001387">
    <property type="entry name" value="Cro/C1-type_HTH"/>
</dbReference>
<comment type="caution">
    <text evidence="6">The sequence shown here is derived from an EMBL/GenBank/DDBJ whole genome shotgun (WGS) entry which is preliminary data.</text>
</comment>
<accession>A0A1Q9ARV0</accession>
<dbReference type="Pfam" id="PF04198">
    <property type="entry name" value="Sugar-bind"/>
    <property type="match status" value="1"/>
</dbReference>
<dbReference type="Gene3D" id="1.10.10.10">
    <property type="entry name" value="Winged helix-like DNA-binding domain superfamily/Winged helix DNA-binding domain"/>
    <property type="match status" value="1"/>
</dbReference>
<evidence type="ECO:0000313" key="6">
    <source>
        <dbReference type="EMBL" id="OLP58109.1"/>
    </source>
</evidence>
<dbReference type="Gene3D" id="3.40.50.1360">
    <property type="match status" value="1"/>
</dbReference>
<keyword evidence="2" id="KW-0805">Transcription regulation</keyword>
<keyword evidence="3" id="KW-0238">DNA-binding</keyword>